<reference evidence="2 3" key="1">
    <citation type="submission" date="2014-07" db="EMBL/GenBank/DDBJ databases">
        <title>Draft genome of Clostridium sulfidigenes 113A isolated from sediments associated with methane hydrate from Krishna Godavari basin.</title>
        <authorList>
            <person name="Honkalas V.S."/>
            <person name="Dabir A.P."/>
            <person name="Arora P."/>
            <person name="Dhakephalkar P.K."/>
        </authorList>
    </citation>
    <scope>NUCLEOTIDE SEQUENCE [LARGE SCALE GENOMIC DNA]</scope>
    <source>
        <strain evidence="2 3">113A</strain>
    </source>
</reference>
<organism evidence="2 3">
    <name type="scientific">Clostridium sulfidigenes</name>
    <dbReference type="NCBI Taxonomy" id="318464"/>
    <lineage>
        <taxon>Bacteria</taxon>
        <taxon>Bacillati</taxon>
        <taxon>Bacillota</taxon>
        <taxon>Clostridia</taxon>
        <taxon>Eubacteriales</taxon>
        <taxon>Clostridiaceae</taxon>
        <taxon>Clostridium</taxon>
    </lineage>
</organism>
<comment type="caution">
    <text evidence="2">The sequence shown here is derived from an EMBL/GenBank/DDBJ whole genome shotgun (WGS) entry which is preliminary data.</text>
</comment>
<keyword evidence="1" id="KW-0812">Transmembrane</keyword>
<feature type="transmembrane region" description="Helical" evidence="1">
    <location>
        <begin position="20"/>
        <end position="39"/>
    </location>
</feature>
<dbReference type="AlphaFoldDB" id="A0A084JD39"/>
<feature type="transmembrane region" description="Helical" evidence="1">
    <location>
        <begin position="59"/>
        <end position="80"/>
    </location>
</feature>
<dbReference type="EMBL" id="JPMD01000017">
    <property type="protein sequence ID" value="KEZ86873.1"/>
    <property type="molecule type" value="Genomic_DNA"/>
</dbReference>
<dbReference type="PROSITE" id="PS51257">
    <property type="entry name" value="PROKAR_LIPOPROTEIN"/>
    <property type="match status" value="1"/>
</dbReference>
<dbReference type="Proteomes" id="UP000028542">
    <property type="component" value="Unassembled WGS sequence"/>
</dbReference>
<evidence type="ECO:0000313" key="2">
    <source>
        <dbReference type="EMBL" id="KEZ86873.1"/>
    </source>
</evidence>
<keyword evidence="1" id="KW-1133">Transmembrane helix</keyword>
<dbReference type="eggNOG" id="ENOG5030VNF">
    <property type="taxonomic scope" value="Bacteria"/>
</dbReference>
<evidence type="ECO:0000256" key="1">
    <source>
        <dbReference type="SAM" id="Phobius"/>
    </source>
</evidence>
<dbReference type="STRING" id="318464.IO99_08325"/>
<accession>A0A084JD39</accession>
<dbReference type="RefSeq" id="WP_035132177.1">
    <property type="nucleotide sequence ID" value="NZ_JPMD01000017.1"/>
</dbReference>
<keyword evidence="3" id="KW-1185">Reference proteome</keyword>
<protein>
    <submittedName>
        <fullName evidence="2">Uncharacterized protein</fullName>
    </submittedName>
</protein>
<name>A0A084JD39_9CLOT</name>
<sequence length="125" mass="14290">MKQDVKGYMSDVVFCFKLSLKLVIIPVVLGIVISCIYLLIKGQAMELYRILKGIRNTGIIFSCGGLFVSALAFLQPTKLLRPLSYEKTWRQYLYKFGLVGTIFCTFALLATYFLVYDILIHNLYV</sequence>
<gene>
    <name evidence="2" type="ORF">IO99_08325</name>
</gene>
<keyword evidence="1" id="KW-0472">Membrane</keyword>
<proteinExistence type="predicted"/>
<evidence type="ECO:0000313" key="3">
    <source>
        <dbReference type="Proteomes" id="UP000028542"/>
    </source>
</evidence>
<feature type="transmembrane region" description="Helical" evidence="1">
    <location>
        <begin position="92"/>
        <end position="115"/>
    </location>
</feature>